<comment type="subcellular location">
    <subcellularLocation>
        <location evidence="1">Membrane</location>
    </subcellularLocation>
</comment>
<gene>
    <name evidence="4" type="ORF">PCOR1329_LOCUS43529</name>
</gene>
<proteinExistence type="predicted"/>
<protein>
    <submittedName>
        <fullName evidence="4">Uncharacterized protein</fullName>
    </submittedName>
</protein>
<feature type="non-terminal residue" evidence="4">
    <location>
        <position position="56"/>
    </location>
</feature>
<organism evidence="4 5">
    <name type="scientific">Prorocentrum cordatum</name>
    <dbReference type="NCBI Taxonomy" id="2364126"/>
    <lineage>
        <taxon>Eukaryota</taxon>
        <taxon>Sar</taxon>
        <taxon>Alveolata</taxon>
        <taxon>Dinophyceae</taxon>
        <taxon>Prorocentrales</taxon>
        <taxon>Prorocentraceae</taxon>
        <taxon>Prorocentrum</taxon>
    </lineage>
</organism>
<evidence type="ECO:0000313" key="5">
    <source>
        <dbReference type="Proteomes" id="UP001189429"/>
    </source>
</evidence>
<dbReference type="InterPro" id="IPR023395">
    <property type="entry name" value="MCP_dom_sf"/>
</dbReference>
<dbReference type="Gene3D" id="1.50.40.10">
    <property type="entry name" value="Mitochondrial carrier domain"/>
    <property type="match status" value="1"/>
</dbReference>
<evidence type="ECO:0000256" key="2">
    <source>
        <dbReference type="ARBA" id="ARBA00022692"/>
    </source>
</evidence>
<name>A0ABN9TYF1_9DINO</name>
<keyword evidence="3" id="KW-0472">Membrane</keyword>
<comment type="caution">
    <text evidence="4">The sequence shown here is derived from an EMBL/GenBank/DDBJ whole genome shotgun (WGS) entry which is preliminary data.</text>
</comment>
<reference evidence="4" key="1">
    <citation type="submission" date="2023-10" db="EMBL/GenBank/DDBJ databases">
        <authorList>
            <person name="Chen Y."/>
            <person name="Shah S."/>
            <person name="Dougan E. K."/>
            <person name="Thang M."/>
            <person name="Chan C."/>
        </authorList>
    </citation>
    <scope>NUCLEOTIDE SEQUENCE [LARGE SCALE GENOMIC DNA]</scope>
</reference>
<sequence length="56" mass="5772">MAAHGGLAALFSCALTYPLDSIKSRIQAGLPLLPSSGVGGLFSGLTFNLLREVPNQ</sequence>
<keyword evidence="5" id="KW-1185">Reference proteome</keyword>
<dbReference type="Proteomes" id="UP001189429">
    <property type="component" value="Unassembled WGS sequence"/>
</dbReference>
<evidence type="ECO:0000256" key="1">
    <source>
        <dbReference type="ARBA" id="ARBA00004370"/>
    </source>
</evidence>
<keyword evidence="2" id="KW-0812">Transmembrane</keyword>
<accession>A0ABN9TYF1</accession>
<dbReference type="SUPFAM" id="SSF103506">
    <property type="entry name" value="Mitochondrial carrier"/>
    <property type="match status" value="1"/>
</dbReference>
<evidence type="ECO:0000313" key="4">
    <source>
        <dbReference type="EMBL" id="CAK0851369.1"/>
    </source>
</evidence>
<evidence type="ECO:0000256" key="3">
    <source>
        <dbReference type="ARBA" id="ARBA00023136"/>
    </source>
</evidence>
<dbReference type="EMBL" id="CAUYUJ010015231">
    <property type="protein sequence ID" value="CAK0851369.1"/>
    <property type="molecule type" value="Genomic_DNA"/>
</dbReference>